<comment type="caution">
    <text evidence="1">The sequence shown here is derived from an EMBL/GenBank/DDBJ whole genome shotgun (WGS) entry which is preliminary data.</text>
</comment>
<evidence type="ECO:0000313" key="1">
    <source>
        <dbReference type="EMBL" id="EEC97928.1"/>
    </source>
</evidence>
<sequence length="44" mass="5068">YYFRGFNGETTYEETIKGITPANIQAFAKKLLEQGNRIEVVMEP</sequence>
<dbReference type="HOGENOM" id="CLU_3226460_0_0_10"/>
<reference evidence="1 2" key="2">
    <citation type="submission" date="2008-10" db="EMBL/GenBank/DDBJ databases">
        <authorList>
            <person name="Fulton L."/>
            <person name="Clifton S."/>
            <person name="Fulton B."/>
            <person name="Xu J."/>
            <person name="Minx P."/>
            <person name="Pepin K.H."/>
            <person name="Johnson M."/>
            <person name="Bhonagiri V."/>
            <person name="Nash W.E."/>
            <person name="Mardis E.R."/>
            <person name="Wilson R.K."/>
        </authorList>
    </citation>
    <scope>NUCLEOTIDE SEQUENCE [LARGE SCALE GENOMIC DNA]</scope>
    <source>
        <strain evidence="1 2">DSM 18315</strain>
    </source>
</reference>
<feature type="non-terminal residue" evidence="1">
    <location>
        <position position="1"/>
    </location>
</feature>
<dbReference type="EMBL" id="ABYH01000046">
    <property type="protein sequence ID" value="EEC97928.1"/>
    <property type="molecule type" value="Genomic_DNA"/>
</dbReference>
<reference evidence="1 2" key="1">
    <citation type="submission" date="2008-10" db="EMBL/GenBank/DDBJ databases">
        <title>Draft genome sequence of Parabacteroides johnsonii (DSM 18315).</title>
        <authorList>
            <person name="Sudarsanam P."/>
            <person name="Ley R."/>
            <person name="Guruge J."/>
            <person name="Turnbaugh P.J."/>
            <person name="Mahowald M."/>
            <person name="Liep D."/>
            <person name="Gordon J."/>
        </authorList>
    </citation>
    <scope>NUCLEOTIDE SEQUENCE [LARGE SCALE GENOMIC DNA]</scope>
    <source>
        <strain evidence="1 2">DSM 18315</strain>
    </source>
</reference>
<name>B7B6N5_9BACT</name>
<dbReference type="STRING" id="537006.PRABACTJOHN_00679"/>
<organism evidence="1 2">
    <name type="scientific">Parabacteroides johnsonii DSM 18315</name>
    <dbReference type="NCBI Taxonomy" id="537006"/>
    <lineage>
        <taxon>Bacteria</taxon>
        <taxon>Pseudomonadati</taxon>
        <taxon>Bacteroidota</taxon>
        <taxon>Bacteroidia</taxon>
        <taxon>Bacteroidales</taxon>
        <taxon>Tannerellaceae</taxon>
        <taxon>Parabacteroides</taxon>
    </lineage>
</organism>
<dbReference type="SUPFAM" id="SSF63411">
    <property type="entry name" value="LuxS/MPP-like metallohydrolase"/>
    <property type="match status" value="1"/>
</dbReference>
<gene>
    <name evidence="1" type="ORF">PRABACTJOHN_00679</name>
</gene>
<accession>B7B6N5</accession>
<proteinExistence type="predicted"/>
<dbReference type="InterPro" id="IPR011249">
    <property type="entry name" value="Metalloenz_LuxS/M16"/>
</dbReference>
<dbReference type="GO" id="GO:0046872">
    <property type="term" value="F:metal ion binding"/>
    <property type="evidence" value="ECO:0007669"/>
    <property type="project" value="InterPro"/>
</dbReference>
<dbReference type="AlphaFoldDB" id="B7B6N5"/>
<dbReference type="Gene3D" id="3.30.830.10">
    <property type="entry name" value="Metalloenzyme, LuxS/M16 peptidase-like"/>
    <property type="match status" value="1"/>
</dbReference>
<protein>
    <submittedName>
        <fullName evidence="1">Uncharacterized protein</fullName>
    </submittedName>
</protein>
<evidence type="ECO:0000313" key="2">
    <source>
        <dbReference type="Proteomes" id="UP000005510"/>
    </source>
</evidence>
<dbReference type="Proteomes" id="UP000005510">
    <property type="component" value="Unassembled WGS sequence"/>
</dbReference>